<evidence type="ECO:0000313" key="2">
    <source>
        <dbReference type="EMBL" id="NML77051.1"/>
    </source>
</evidence>
<name>A0A7Y0B0S8_9HYPH</name>
<keyword evidence="1" id="KW-0812">Transmembrane</keyword>
<keyword evidence="1" id="KW-1133">Transmembrane helix</keyword>
<dbReference type="RefSeq" id="WP_169595621.1">
    <property type="nucleotide sequence ID" value="NZ_JABBGK010000012.1"/>
</dbReference>
<accession>A0A7Y0B0S8</accession>
<dbReference type="EMBL" id="JABBGK010000012">
    <property type="protein sequence ID" value="NML77051.1"/>
    <property type="molecule type" value="Genomic_DNA"/>
</dbReference>
<gene>
    <name evidence="2" type="ORF">HHL25_23200</name>
</gene>
<sequence length="111" mass="11836">MTSDPRLPVLLAVLGAITTALAVGWWWLIFGTVVESGYVTHAQAATCLAGTSDLCNLAQALCTNNHLFGIRWYAPEALWTGAALLATALVILTFRADARAIHQPSSTEVEP</sequence>
<dbReference type="AlphaFoldDB" id="A0A7Y0B0S8"/>
<evidence type="ECO:0000256" key="1">
    <source>
        <dbReference type="SAM" id="Phobius"/>
    </source>
</evidence>
<feature type="transmembrane region" description="Helical" evidence="1">
    <location>
        <begin position="7"/>
        <end position="28"/>
    </location>
</feature>
<keyword evidence="3" id="KW-1185">Reference proteome</keyword>
<dbReference type="Proteomes" id="UP000541470">
    <property type="component" value="Unassembled WGS sequence"/>
</dbReference>
<comment type="caution">
    <text evidence="2">The sequence shown here is derived from an EMBL/GenBank/DDBJ whole genome shotgun (WGS) entry which is preliminary data.</text>
</comment>
<protein>
    <recommendedName>
        <fullName evidence="4">Transmembrane protein</fullName>
    </recommendedName>
</protein>
<evidence type="ECO:0000313" key="3">
    <source>
        <dbReference type="Proteomes" id="UP000541470"/>
    </source>
</evidence>
<proteinExistence type="predicted"/>
<evidence type="ECO:0008006" key="4">
    <source>
        <dbReference type="Google" id="ProtNLM"/>
    </source>
</evidence>
<organism evidence="2 3">
    <name type="scientific">Rhizobium terricola</name>
    <dbReference type="NCBI Taxonomy" id="2728849"/>
    <lineage>
        <taxon>Bacteria</taxon>
        <taxon>Pseudomonadati</taxon>
        <taxon>Pseudomonadota</taxon>
        <taxon>Alphaproteobacteria</taxon>
        <taxon>Hyphomicrobiales</taxon>
        <taxon>Rhizobiaceae</taxon>
        <taxon>Rhizobium/Agrobacterium group</taxon>
        <taxon>Rhizobium</taxon>
    </lineage>
</organism>
<reference evidence="2 3" key="1">
    <citation type="submission" date="2020-04" db="EMBL/GenBank/DDBJ databases">
        <title>Rhizobium sp. S-51 isolated from soil.</title>
        <authorList>
            <person name="Dahal R.H."/>
        </authorList>
    </citation>
    <scope>NUCLEOTIDE SEQUENCE [LARGE SCALE GENOMIC DNA]</scope>
    <source>
        <strain evidence="2 3">S-51</strain>
    </source>
</reference>
<feature type="transmembrane region" description="Helical" evidence="1">
    <location>
        <begin position="77"/>
        <end position="94"/>
    </location>
</feature>
<keyword evidence="1" id="KW-0472">Membrane</keyword>